<evidence type="ECO:0000256" key="4">
    <source>
        <dbReference type="SAM" id="MobiDB-lite"/>
    </source>
</evidence>
<feature type="domain" description="RING-type" evidence="5">
    <location>
        <begin position="50"/>
        <end position="90"/>
    </location>
</feature>
<dbReference type="GO" id="GO:0008270">
    <property type="term" value="F:zinc ion binding"/>
    <property type="evidence" value="ECO:0007669"/>
    <property type="project" value="UniProtKB-KW"/>
</dbReference>
<keyword evidence="7" id="KW-1185">Reference proteome</keyword>
<feature type="non-terminal residue" evidence="6">
    <location>
        <position position="1"/>
    </location>
</feature>
<evidence type="ECO:0000313" key="7">
    <source>
        <dbReference type="Proteomes" id="UP001174909"/>
    </source>
</evidence>
<dbReference type="AlphaFoldDB" id="A0AA35W7S9"/>
<reference evidence="6" key="1">
    <citation type="submission" date="2023-03" db="EMBL/GenBank/DDBJ databases">
        <authorList>
            <person name="Steffen K."/>
            <person name="Cardenas P."/>
        </authorList>
    </citation>
    <scope>NUCLEOTIDE SEQUENCE</scope>
</reference>
<proteinExistence type="predicted"/>
<dbReference type="Gene3D" id="3.30.40.10">
    <property type="entry name" value="Zinc/RING finger domain, C3HC4 (zinc finger)"/>
    <property type="match status" value="1"/>
</dbReference>
<keyword evidence="2" id="KW-0862">Zinc</keyword>
<keyword evidence="1 3" id="KW-0863">Zinc-finger</keyword>
<gene>
    <name evidence="6" type="ORF">GBAR_LOCUS2999</name>
</gene>
<evidence type="ECO:0000256" key="1">
    <source>
        <dbReference type="ARBA" id="ARBA00022771"/>
    </source>
</evidence>
<keyword evidence="6" id="KW-0675">Receptor</keyword>
<dbReference type="PROSITE" id="PS50089">
    <property type="entry name" value="ZF_RING_2"/>
    <property type="match status" value="1"/>
</dbReference>
<comment type="caution">
    <text evidence="6">The sequence shown here is derived from an EMBL/GenBank/DDBJ whole genome shotgun (WGS) entry which is preliminary data.</text>
</comment>
<dbReference type="InterPro" id="IPR013083">
    <property type="entry name" value="Znf_RING/FYVE/PHD"/>
</dbReference>
<accession>A0AA35W7S9</accession>
<evidence type="ECO:0000259" key="5">
    <source>
        <dbReference type="PROSITE" id="PS50089"/>
    </source>
</evidence>
<organism evidence="6 7">
    <name type="scientific">Geodia barretti</name>
    <name type="common">Barrett's horny sponge</name>
    <dbReference type="NCBI Taxonomy" id="519541"/>
    <lineage>
        <taxon>Eukaryota</taxon>
        <taxon>Metazoa</taxon>
        <taxon>Porifera</taxon>
        <taxon>Demospongiae</taxon>
        <taxon>Heteroscleromorpha</taxon>
        <taxon>Tetractinellida</taxon>
        <taxon>Astrophorina</taxon>
        <taxon>Geodiidae</taxon>
        <taxon>Geodia</taxon>
    </lineage>
</organism>
<feature type="region of interest" description="Disordered" evidence="4">
    <location>
        <begin position="1"/>
        <end position="24"/>
    </location>
</feature>
<dbReference type="Proteomes" id="UP001174909">
    <property type="component" value="Unassembled WGS sequence"/>
</dbReference>
<sequence>MAAAPFSSDAERDDGSPARFSPVPYSGIGDRGGYDCEFVEPPPAAFQTDCPICLHVLKEPCVISCPCGQKICRECVEQIKEDDKPCPLCNKTDFTYLRDYGLERYLKAQEVWCSHKKDGCEWRGKLGEYEQHLNENPSPENKLTGCQFV</sequence>
<evidence type="ECO:0000256" key="3">
    <source>
        <dbReference type="PROSITE-ProRule" id="PRU00175"/>
    </source>
</evidence>
<evidence type="ECO:0000313" key="6">
    <source>
        <dbReference type="EMBL" id="CAI8000658.1"/>
    </source>
</evidence>
<keyword evidence="1 3" id="KW-0479">Metal-binding</keyword>
<dbReference type="EMBL" id="CASHTH010000410">
    <property type="protein sequence ID" value="CAI8000658.1"/>
    <property type="molecule type" value="Genomic_DNA"/>
</dbReference>
<dbReference type="SUPFAM" id="SSF57850">
    <property type="entry name" value="RING/U-box"/>
    <property type="match status" value="1"/>
</dbReference>
<dbReference type="PANTHER" id="PTHR10131:SF94">
    <property type="entry name" value="TNF RECEPTOR-ASSOCIATED FACTOR 4"/>
    <property type="match status" value="1"/>
</dbReference>
<protein>
    <submittedName>
        <fullName evidence="6">TNF receptor-associated factor 6</fullName>
    </submittedName>
</protein>
<name>A0AA35W7S9_GEOBA</name>
<evidence type="ECO:0000256" key="2">
    <source>
        <dbReference type="ARBA" id="ARBA00022833"/>
    </source>
</evidence>
<dbReference type="InterPro" id="IPR001841">
    <property type="entry name" value="Znf_RING"/>
</dbReference>
<dbReference type="PANTHER" id="PTHR10131">
    <property type="entry name" value="TNF RECEPTOR ASSOCIATED FACTOR"/>
    <property type="match status" value="1"/>
</dbReference>